<reference evidence="2" key="1">
    <citation type="submission" date="2016-10" db="EMBL/GenBank/DDBJ databases">
        <authorList>
            <person name="Varghese N."/>
            <person name="Submissions S."/>
        </authorList>
    </citation>
    <scope>NUCLEOTIDE SEQUENCE [LARGE SCALE GENOMIC DNA]</scope>
    <source>
        <strain evidence="2">DSM 23095</strain>
    </source>
</reference>
<keyword evidence="2" id="KW-1185">Reference proteome</keyword>
<accession>A0A1G6QH12</accession>
<protein>
    <submittedName>
        <fullName evidence="1">Uncharacterized protein</fullName>
    </submittedName>
</protein>
<dbReference type="Proteomes" id="UP000199060">
    <property type="component" value="Unassembled WGS sequence"/>
</dbReference>
<dbReference type="AlphaFoldDB" id="A0A1G6QH12"/>
<dbReference type="EMBL" id="FNAC01000009">
    <property type="protein sequence ID" value="SDC90935.1"/>
    <property type="molecule type" value="Genomic_DNA"/>
</dbReference>
<organism evidence="1 2">
    <name type="scientific">Algoriphagus faecimaris</name>
    <dbReference type="NCBI Taxonomy" id="686796"/>
    <lineage>
        <taxon>Bacteria</taxon>
        <taxon>Pseudomonadati</taxon>
        <taxon>Bacteroidota</taxon>
        <taxon>Cytophagia</taxon>
        <taxon>Cytophagales</taxon>
        <taxon>Cyclobacteriaceae</taxon>
        <taxon>Algoriphagus</taxon>
    </lineage>
</organism>
<proteinExistence type="predicted"/>
<gene>
    <name evidence="1" type="ORF">SAMN04488104_100927</name>
</gene>
<dbReference type="RefSeq" id="WP_169712722.1">
    <property type="nucleotide sequence ID" value="NZ_FNAC01000009.1"/>
</dbReference>
<name>A0A1G6QH12_9BACT</name>
<evidence type="ECO:0000313" key="2">
    <source>
        <dbReference type="Proteomes" id="UP000199060"/>
    </source>
</evidence>
<sequence length="51" mass="6042">MKKITKREIIAFILGLFTFIVLDTALNWEEAKEAMRKGYEDGRKYEMESVK</sequence>
<dbReference type="STRING" id="686796.SAMN04488104_100927"/>
<evidence type="ECO:0000313" key="1">
    <source>
        <dbReference type="EMBL" id="SDC90935.1"/>
    </source>
</evidence>